<accession>A0AAW9QKV4</accession>
<dbReference type="EMBL" id="JBAFSM010000019">
    <property type="protein sequence ID" value="MEG3437728.1"/>
    <property type="molecule type" value="Genomic_DNA"/>
</dbReference>
<feature type="domain" description="CopG-like ribbon-helix-helix" evidence="1">
    <location>
        <begin position="2"/>
        <end position="44"/>
    </location>
</feature>
<name>A0AAW9QKV4_9CHRO</name>
<evidence type="ECO:0000313" key="3">
    <source>
        <dbReference type="Proteomes" id="UP001328733"/>
    </source>
</evidence>
<dbReference type="RefSeq" id="WP_332865210.1">
    <property type="nucleotide sequence ID" value="NZ_JBAFSM010000019.1"/>
</dbReference>
<dbReference type="InterPro" id="IPR012869">
    <property type="entry name" value="RHH_5"/>
</dbReference>
<organism evidence="2 3">
    <name type="scientific">Pannus brasiliensis CCIBt3594</name>
    <dbReference type="NCBI Taxonomy" id="1427578"/>
    <lineage>
        <taxon>Bacteria</taxon>
        <taxon>Bacillati</taxon>
        <taxon>Cyanobacteriota</taxon>
        <taxon>Cyanophyceae</taxon>
        <taxon>Oscillatoriophycideae</taxon>
        <taxon>Chroococcales</taxon>
        <taxon>Microcystaceae</taxon>
        <taxon>Pannus</taxon>
    </lineage>
</organism>
<dbReference type="Pfam" id="PF07878">
    <property type="entry name" value="RHH_5"/>
    <property type="match status" value="1"/>
</dbReference>
<protein>
    <recommendedName>
        <fullName evidence="1">CopG-like ribbon-helix-helix domain-containing protein</fullName>
    </recommendedName>
</protein>
<reference evidence="2 3" key="1">
    <citation type="submission" date="2024-01" db="EMBL/GenBank/DDBJ databases">
        <title>Genomic insights into the taxonomy and metabolism of the cyanobacterium Pannus brasiliensis CCIBt3594.</title>
        <authorList>
            <person name="Machado M."/>
            <person name="Botero N.B."/>
            <person name="Andreote A.P.D."/>
            <person name="Feitosa A.M.T."/>
            <person name="Popin R."/>
            <person name="Sivonen K."/>
            <person name="Fiore M.F."/>
        </authorList>
    </citation>
    <scope>NUCLEOTIDE SEQUENCE [LARGE SCALE GENOMIC DNA]</scope>
    <source>
        <strain evidence="2 3">CCIBt3594</strain>
    </source>
</reference>
<gene>
    <name evidence="2" type="ORF">V0288_11415</name>
</gene>
<dbReference type="AlphaFoldDB" id="A0AAW9QKV4"/>
<evidence type="ECO:0000259" key="1">
    <source>
        <dbReference type="Pfam" id="PF07878"/>
    </source>
</evidence>
<proteinExistence type="predicted"/>
<sequence>MSKRVYLTLADTVYEALERWAEDQGRPVANLAAYLVEKAVEKAQEDEKIPSKEKKEPIVDR</sequence>
<evidence type="ECO:0000313" key="2">
    <source>
        <dbReference type="EMBL" id="MEG3437728.1"/>
    </source>
</evidence>
<dbReference type="Proteomes" id="UP001328733">
    <property type="component" value="Unassembled WGS sequence"/>
</dbReference>
<comment type="caution">
    <text evidence="2">The sequence shown here is derived from an EMBL/GenBank/DDBJ whole genome shotgun (WGS) entry which is preliminary data.</text>
</comment>
<keyword evidence="3" id="KW-1185">Reference proteome</keyword>